<comment type="caution">
    <text evidence="1">The sequence shown here is derived from an EMBL/GenBank/DDBJ whole genome shotgun (WGS) entry which is preliminary data.</text>
</comment>
<proteinExistence type="predicted"/>
<organism evidence="1 2">
    <name type="scientific">Diphasiastrum complanatum</name>
    <name type="common">Issler's clubmoss</name>
    <name type="synonym">Lycopodium complanatum</name>
    <dbReference type="NCBI Taxonomy" id="34168"/>
    <lineage>
        <taxon>Eukaryota</taxon>
        <taxon>Viridiplantae</taxon>
        <taxon>Streptophyta</taxon>
        <taxon>Embryophyta</taxon>
        <taxon>Tracheophyta</taxon>
        <taxon>Lycopodiopsida</taxon>
        <taxon>Lycopodiales</taxon>
        <taxon>Lycopodiaceae</taxon>
        <taxon>Lycopodioideae</taxon>
        <taxon>Diphasiastrum</taxon>
    </lineage>
</organism>
<gene>
    <name evidence="1" type="ORF">O6H91_22G044100</name>
</gene>
<reference evidence="2" key="1">
    <citation type="journal article" date="2024" name="Proc. Natl. Acad. Sci. U.S.A.">
        <title>Extraordinary preservation of gene collinearity over three hundred million years revealed in homosporous lycophytes.</title>
        <authorList>
            <person name="Li C."/>
            <person name="Wickell D."/>
            <person name="Kuo L.Y."/>
            <person name="Chen X."/>
            <person name="Nie B."/>
            <person name="Liao X."/>
            <person name="Peng D."/>
            <person name="Ji J."/>
            <person name="Jenkins J."/>
            <person name="Williams M."/>
            <person name="Shu S."/>
            <person name="Plott C."/>
            <person name="Barry K."/>
            <person name="Rajasekar S."/>
            <person name="Grimwood J."/>
            <person name="Han X."/>
            <person name="Sun S."/>
            <person name="Hou Z."/>
            <person name="He W."/>
            <person name="Dai G."/>
            <person name="Sun C."/>
            <person name="Schmutz J."/>
            <person name="Leebens-Mack J.H."/>
            <person name="Li F.W."/>
            <person name="Wang L."/>
        </authorList>
    </citation>
    <scope>NUCLEOTIDE SEQUENCE [LARGE SCALE GENOMIC DNA]</scope>
    <source>
        <strain evidence="2">cv. PW_Plant_1</strain>
    </source>
</reference>
<dbReference type="EMBL" id="CM055113">
    <property type="protein sequence ID" value="KAJ7516128.1"/>
    <property type="molecule type" value="Genomic_DNA"/>
</dbReference>
<name>A0ACC2AF29_DIPCM</name>
<keyword evidence="2" id="KW-1185">Reference proteome</keyword>
<evidence type="ECO:0000313" key="1">
    <source>
        <dbReference type="EMBL" id="KAJ7516128.1"/>
    </source>
</evidence>
<accession>A0ACC2AF29</accession>
<sequence length="624" mass="69419">MEHEGDEIHNSQNLDYDRLIRSQIMLGCQQAKQLELKLMDAPSGYLEQVEFDNAQAIFASLISDAATVVNTFTRLLSYLNSWHSLVGKARTSDESLSFGLRSSAWKQTHQPNVLLQALNMQETRFDGGKPTSRSVRLASGTPPISTRFESTSDLGTMLSPAIGSPAARTSSQSPRFSPTSRNSLTPSPPLEAPGKTPSQSIFSAQDFAAASNVEANQWVEGMVSPDQLETEGSSDQQQVSKRRKSFPKTVLTLPVSITERGTDLLPADGYAWRKYGQKDIQNSRHPRSYYRCTYRKELGCPATKHVQRLDDDPSLLCVTYNGVHTCHMSMQMQQICSRLPPDVAMPLPQWQTSTSEENSSFMVIDRGGQSQPGTYATFVTSSEGFEEPHITGSRDGPFNTSWRYNSPSVTTPAAAPKFGTDPISIREFQPVNQLLDETHHQSRPNEQYCASIMKHPSSANLRSGSDGYRAIAGWNTTLGNETTTHTSPEYSTRYHLESRSMQEFLAHETTSWSTDSCIEPTQRAVNDSQSNYLQRGSLNDLCAALPSLTQSISLSERNYFVRTITESPVELLEMPTRDREFAIEDQHHSSSFQTHYTPTITSAGEEQLCEVEDQAASSVLYDRN</sequence>
<evidence type="ECO:0000313" key="2">
    <source>
        <dbReference type="Proteomes" id="UP001162992"/>
    </source>
</evidence>
<protein>
    <submittedName>
        <fullName evidence="1">Uncharacterized protein</fullName>
    </submittedName>
</protein>
<dbReference type="Proteomes" id="UP001162992">
    <property type="component" value="Chromosome 22"/>
</dbReference>